<reference evidence="9" key="1">
    <citation type="submission" date="2019-02" db="EMBL/GenBank/DDBJ databases">
        <authorList>
            <person name="Gruber-Vodicka R. H."/>
            <person name="Seah K. B. B."/>
        </authorList>
    </citation>
    <scope>NUCLEOTIDE SEQUENCE</scope>
    <source>
        <strain evidence="9">BECK_SA2B15</strain>
        <strain evidence="8">BECK_SA2B20</strain>
    </source>
</reference>
<comment type="catalytic activity">
    <reaction evidence="6 7">
        <text>a 2'-deoxyadenosine in DNA + S-adenosyl-L-methionine = an N(6)-methyl-2'-deoxyadenosine in DNA + S-adenosyl-L-homocysteine + H(+)</text>
        <dbReference type="Rhea" id="RHEA:15197"/>
        <dbReference type="Rhea" id="RHEA-COMP:12418"/>
        <dbReference type="Rhea" id="RHEA-COMP:12419"/>
        <dbReference type="ChEBI" id="CHEBI:15378"/>
        <dbReference type="ChEBI" id="CHEBI:57856"/>
        <dbReference type="ChEBI" id="CHEBI:59789"/>
        <dbReference type="ChEBI" id="CHEBI:90615"/>
        <dbReference type="ChEBI" id="CHEBI:90616"/>
        <dbReference type="EC" id="2.1.1.72"/>
    </reaction>
</comment>
<dbReference type="GO" id="GO:0032259">
    <property type="term" value="P:methylation"/>
    <property type="evidence" value="ECO:0007669"/>
    <property type="project" value="UniProtKB-KW"/>
</dbReference>
<dbReference type="GO" id="GO:0009007">
    <property type="term" value="F:site-specific DNA-methyltransferase (adenine-specific) activity"/>
    <property type="evidence" value="ECO:0007669"/>
    <property type="project" value="UniProtKB-UniRule"/>
</dbReference>
<dbReference type="InterPro" id="IPR002052">
    <property type="entry name" value="DNA_methylase_N6_adenine_CS"/>
</dbReference>
<sequence>MKIKSNLFVPHPFPYQGSKRGIAKDILPHFPSNVGCLIEPFCGASAISIAAAAYGLATQFILNDLNEPLMKLWEEILERPSQLANKYESLWFEQHPDKKEYFFRIRDEFNHSHQPHHLLYLLARIVKGAVRYSSEGLFNQSADNRRSGMKPSAMRRNISCTSRLLSKNTTVSAHDFREVANKAGPKDLVYMDPPYQGTSFTRDHRYFNGLTYDDFVEALMEMNERHISYIVSYDGATGTKAHGKPLPKNLSLKHLYIHAGRSTQVTLLGGNDDTIESLYLSPALMDRLSHEKTETVFTSAVKERQLELVFA</sequence>
<accession>A0A450V5A5</accession>
<evidence type="ECO:0000313" key="8">
    <source>
        <dbReference type="EMBL" id="VFJ91502.1"/>
    </source>
</evidence>
<organism evidence="9">
    <name type="scientific">Candidatus Kentrum eta</name>
    <dbReference type="NCBI Taxonomy" id="2126337"/>
    <lineage>
        <taxon>Bacteria</taxon>
        <taxon>Pseudomonadati</taxon>
        <taxon>Pseudomonadota</taxon>
        <taxon>Gammaproteobacteria</taxon>
        <taxon>Candidatus Kentrum</taxon>
    </lineage>
</organism>
<dbReference type="GO" id="GO:0009307">
    <property type="term" value="P:DNA restriction-modification system"/>
    <property type="evidence" value="ECO:0007669"/>
    <property type="project" value="InterPro"/>
</dbReference>
<evidence type="ECO:0000256" key="4">
    <source>
        <dbReference type="ARBA" id="ARBA00022679"/>
    </source>
</evidence>
<dbReference type="PANTHER" id="PTHR30481">
    <property type="entry name" value="DNA ADENINE METHYLASE"/>
    <property type="match status" value="1"/>
</dbReference>
<keyword evidence="5 7" id="KW-0949">S-adenosyl-L-methionine</keyword>
<dbReference type="InterPro" id="IPR023095">
    <property type="entry name" value="Ade_MeTrfase_dom_2"/>
</dbReference>
<keyword evidence="4 7" id="KW-0808">Transferase</keyword>
<evidence type="ECO:0000256" key="6">
    <source>
        <dbReference type="ARBA" id="ARBA00047942"/>
    </source>
</evidence>
<dbReference type="EMBL" id="CAADFG010000177">
    <property type="protein sequence ID" value="VFJ99949.1"/>
    <property type="molecule type" value="Genomic_DNA"/>
</dbReference>
<dbReference type="Gene3D" id="1.10.1020.10">
    <property type="entry name" value="Adenine-specific Methyltransferase, Domain 2"/>
    <property type="match status" value="1"/>
</dbReference>
<dbReference type="AlphaFoldDB" id="A0A450V5A5"/>
<evidence type="ECO:0000256" key="5">
    <source>
        <dbReference type="ARBA" id="ARBA00022691"/>
    </source>
</evidence>
<proteinExistence type="inferred from homology"/>
<dbReference type="PROSITE" id="PS00092">
    <property type="entry name" value="N6_MTASE"/>
    <property type="match status" value="1"/>
</dbReference>
<protein>
    <recommendedName>
        <fullName evidence="2 7">Site-specific DNA-methyltransferase (adenine-specific)</fullName>
        <ecNumber evidence="2 7">2.1.1.72</ecNumber>
    </recommendedName>
</protein>
<dbReference type="NCBIfam" id="TIGR00571">
    <property type="entry name" value="dam"/>
    <property type="match status" value="1"/>
</dbReference>
<comment type="similarity">
    <text evidence="1 7">Belongs to the N(4)/N(6)-methyltransferase family.</text>
</comment>
<dbReference type="SUPFAM" id="SSF53335">
    <property type="entry name" value="S-adenosyl-L-methionine-dependent methyltransferases"/>
    <property type="match status" value="1"/>
</dbReference>
<evidence type="ECO:0000256" key="1">
    <source>
        <dbReference type="ARBA" id="ARBA00006594"/>
    </source>
</evidence>
<dbReference type="EC" id="2.1.1.72" evidence="2 7"/>
<dbReference type="Pfam" id="PF02086">
    <property type="entry name" value="MethyltransfD12"/>
    <property type="match status" value="1"/>
</dbReference>
<evidence type="ECO:0000256" key="2">
    <source>
        <dbReference type="ARBA" id="ARBA00011900"/>
    </source>
</evidence>
<evidence type="ECO:0000313" key="9">
    <source>
        <dbReference type="EMBL" id="VFJ99949.1"/>
    </source>
</evidence>
<dbReference type="Gene3D" id="3.40.50.150">
    <property type="entry name" value="Vaccinia Virus protein VP39"/>
    <property type="match status" value="1"/>
</dbReference>
<keyword evidence="3 7" id="KW-0489">Methyltransferase</keyword>
<gene>
    <name evidence="9" type="ORF">BECKH772A_GA0070896_101774</name>
    <name evidence="8" type="ORF">BECKH772B_GA0070898_1001823</name>
</gene>
<dbReference type="InterPro" id="IPR029063">
    <property type="entry name" value="SAM-dependent_MTases_sf"/>
</dbReference>
<dbReference type="InterPro" id="IPR012327">
    <property type="entry name" value="MeTrfase_D12"/>
</dbReference>
<dbReference type="PIRSF" id="PIRSF000398">
    <property type="entry name" value="M_m6A_EcoRV"/>
    <property type="match status" value="1"/>
</dbReference>
<evidence type="ECO:0000256" key="3">
    <source>
        <dbReference type="ARBA" id="ARBA00022603"/>
    </source>
</evidence>
<evidence type="ECO:0000256" key="7">
    <source>
        <dbReference type="RuleBase" id="RU361257"/>
    </source>
</evidence>
<dbReference type="PRINTS" id="PR00505">
    <property type="entry name" value="D12N6MTFRASE"/>
</dbReference>
<dbReference type="GO" id="GO:1904047">
    <property type="term" value="F:S-adenosyl-L-methionine binding"/>
    <property type="evidence" value="ECO:0007669"/>
    <property type="project" value="TreeGrafter"/>
</dbReference>
<dbReference type="GO" id="GO:0043565">
    <property type="term" value="F:sequence-specific DNA binding"/>
    <property type="evidence" value="ECO:0007669"/>
    <property type="project" value="TreeGrafter"/>
</dbReference>
<dbReference type="InterPro" id="IPR012263">
    <property type="entry name" value="M_m6A_EcoRV"/>
</dbReference>
<name>A0A450V5A5_9GAMM</name>
<dbReference type="GO" id="GO:0006298">
    <property type="term" value="P:mismatch repair"/>
    <property type="evidence" value="ECO:0007669"/>
    <property type="project" value="TreeGrafter"/>
</dbReference>
<dbReference type="PANTHER" id="PTHR30481:SF3">
    <property type="entry name" value="DNA ADENINE METHYLASE"/>
    <property type="match status" value="1"/>
</dbReference>
<dbReference type="EMBL" id="CAADFI010000018">
    <property type="protein sequence ID" value="VFJ91502.1"/>
    <property type="molecule type" value="Genomic_DNA"/>
</dbReference>